<name>A0A7S7YKW5_9HYME</name>
<feature type="signal peptide" evidence="1">
    <location>
        <begin position="1"/>
        <end position="16"/>
    </location>
</feature>
<feature type="chain" id="PRO_5031497840" evidence="1">
    <location>
        <begin position="17"/>
        <end position="320"/>
    </location>
</feature>
<gene>
    <name evidence="2" type="primary">Lar</name>
</gene>
<sequence>MIRIAIICFLVSIVRSQFCKLTSDDLNGLTQLFNDVHKSVEEATRGQSGNAAIFLGDVGSEKEALINYLIGNELIAYRPNKYEALKLRKANNSTTGPEIYTGTVSKTKIPTKWKSTRTELQNLEIWDTPPLMDNRGPLQDLNNSIYLYHLIRSLESLKFVVVINCHDIISDDIGQILRLLRTLETLFNDKFRDFLPSISVIISRAPEKIEDILVDREFIKKKLDSNIIQDSTLVMSNVSRDFLRQIMSNKKSVGIFRKPENVEKVTAVIDDNIIQAINNAESKDKSSNQNISLPISIELHPCLEDINYLLSKKEAKEESA</sequence>
<reference evidence="2" key="2">
    <citation type="submission" date="2021-04" db="EMBL/GenBank/DDBJ databases">
        <title>Two novel venom proteins underlie divergent parasitic strategies between a generalist and a specialist parasite.</title>
        <authorList>
            <person name="Huang J."/>
            <person name="Chen J."/>
            <person name="Fang G."/>
            <person name="Pang L."/>
            <person name="Zhou S."/>
            <person name="Zhou Y."/>
            <person name="Pan Z."/>
            <person name="Zhang Q."/>
            <person name="Sheng Y."/>
            <person name="Lu Y."/>
            <person name="Liu Z."/>
            <person name="Zhang Y."/>
            <person name="Li G."/>
            <person name="Shi M."/>
            <person name="Chen X."/>
            <person name="Zhan S."/>
        </authorList>
    </citation>
    <scope>NUCLEOTIDE SEQUENCE</scope>
    <source>
        <strain evidence="2">Lh14</strain>
        <tissue evidence="2">Venom gland</tissue>
    </source>
</reference>
<keyword evidence="1" id="KW-0732">Signal</keyword>
<evidence type="ECO:0000313" key="2">
    <source>
        <dbReference type="EMBL" id="QPB69264.1"/>
    </source>
</evidence>
<protein>
    <submittedName>
        <fullName evidence="2">Lymph gland apoptosis-related protein</fullName>
    </submittedName>
</protein>
<dbReference type="InterPro" id="IPR027417">
    <property type="entry name" value="P-loop_NTPase"/>
</dbReference>
<dbReference type="EMBL" id="MT431620">
    <property type="protein sequence ID" value="QPB69264.1"/>
    <property type="molecule type" value="mRNA"/>
</dbReference>
<dbReference type="AlphaFoldDB" id="A0A7S7YKW5"/>
<evidence type="ECO:0000256" key="1">
    <source>
        <dbReference type="SAM" id="SignalP"/>
    </source>
</evidence>
<organism evidence="2">
    <name type="scientific">Leptopilina heterotoma</name>
    <dbReference type="NCBI Taxonomy" id="63436"/>
    <lineage>
        <taxon>Eukaryota</taxon>
        <taxon>Metazoa</taxon>
        <taxon>Ecdysozoa</taxon>
        <taxon>Arthropoda</taxon>
        <taxon>Hexapoda</taxon>
        <taxon>Insecta</taxon>
        <taxon>Pterygota</taxon>
        <taxon>Neoptera</taxon>
        <taxon>Endopterygota</taxon>
        <taxon>Hymenoptera</taxon>
        <taxon>Apocrita</taxon>
        <taxon>Proctotrupomorpha</taxon>
        <taxon>Cynipoidea</taxon>
        <taxon>Figitidae</taxon>
        <taxon>Eucoilinae</taxon>
        <taxon>Leptopilina</taxon>
    </lineage>
</organism>
<reference evidence="2" key="1">
    <citation type="submission" date="2020-05" db="EMBL/GenBank/DDBJ databases">
        <authorList>
            <person name="Huang J.H."/>
            <person name="Chen J.N."/>
            <person name="Fang G.Q."/>
            <person name="Pang L."/>
            <person name="Zhou S.C."/>
            <person name="Zhan S."/>
        </authorList>
    </citation>
    <scope>NUCLEOTIDE SEQUENCE</scope>
    <source>
        <strain evidence="2">Lh14</strain>
        <tissue evidence="2">Venom gland</tissue>
    </source>
</reference>
<dbReference type="Gene3D" id="3.40.50.300">
    <property type="entry name" value="P-loop containing nucleotide triphosphate hydrolases"/>
    <property type="match status" value="1"/>
</dbReference>
<accession>A0A7S7YKW5</accession>
<dbReference type="OrthoDB" id="6615876at2759"/>
<proteinExistence type="evidence at transcript level"/>